<reference evidence="2 3" key="1">
    <citation type="journal article" date="2020" name="ISME J.">
        <title>Uncovering the hidden diversity of litter-decomposition mechanisms in mushroom-forming fungi.</title>
        <authorList>
            <person name="Floudas D."/>
            <person name="Bentzer J."/>
            <person name="Ahren D."/>
            <person name="Johansson T."/>
            <person name="Persson P."/>
            <person name="Tunlid A."/>
        </authorList>
    </citation>
    <scope>NUCLEOTIDE SEQUENCE [LARGE SCALE GENOMIC DNA]</scope>
    <source>
        <strain evidence="2 3">CBS 406.79</strain>
    </source>
</reference>
<dbReference type="OrthoDB" id="192832at2759"/>
<dbReference type="InterPro" id="IPR013320">
    <property type="entry name" value="ConA-like_dom_sf"/>
</dbReference>
<dbReference type="PANTHER" id="PTHR10963:SF24">
    <property type="entry name" value="GLYCOSIDASE C21B10.07-RELATED"/>
    <property type="match status" value="1"/>
</dbReference>
<comment type="caution">
    <text evidence="2">The sequence shown here is derived from an EMBL/GenBank/DDBJ whole genome shotgun (WGS) entry which is preliminary data.</text>
</comment>
<dbReference type="InterPro" id="IPR000757">
    <property type="entry name" value="Beta-glucanase-like"/>
</dbReference>
<protein>
    <recommendedName>
        <fullName evidence="1">GH16 domain-containing protein</fullName>
    </recommendedName>
</protein>
<name>A0A8H5M2X7_9AGAR</name>
<keyword evidence="3" id="KW-1185">Reference proteome</keyword>
<dbReference type="GO" id="GO:0009251">
    <property type="term" value="P:glucan catabolic process"/>
    <property type="evidence" value="ECO:0007669"/>
    <property type="project" value="TreeGrafter"/>
</dbReference>
<dbReference type="PROSITE" id="PS51762">
    <property type="entry name" value="GH16_2"/>
    <property type="match status" value="1"/>
</dbReference>
<dbReference type="Proteomes" id="UP000518752">
    <property type="component" value="Unassembled WGS sequence"/>
</dbReference>
<dbReference type="Pfam" id="PF26113">
    <property type="entry name" value="GH16_XgeA"/>
    <property type="match status" value="1"/>
</dbReference>
<dbReference type="FunFam" id="2.60.120.200:FF:000179">
    <property type="entry name" value="Unplaced genomic scaffold supercont1.19, whole genome shotgun sequence"/>
    <property type="match status" value="1"/>
</dbReference>
<dbReference type="PANTHER" id="PTHR10963">
    <property type="entry name" value="GLYCOSYL HYDROLASE-RELATED"/>
    <property type="match status" value="1"/>
</dbReference>
<evidence type="ECO:0000259" key="1">
    <source>
        <dbReference type="PROSITE" id="PS51762"/>
    </source>
</evidence>
<organism evidence="2 3">
    <name type="scientific">Collybiopsis confluens</name>
    <dbReference type="NCBI Taxonomy" id="2823264"/>
    <lineage>
        <taxon>Eukaryota</taxon>
        <taxon>Fungi</taxon>
        <taxon>Dikarya</taxon>
        <taxon>Basidiomycota</taxon>
        <taxon>Agaricomycotina</taxon>
        <taxon>Agaricomycetes</taxon>
        <taxon>Agaricomycetidae</taxon>
        <taxon>Agaricales</taxon>
        <taxon>Marasmiineae</taxon>
        <taxon>Omphalotaceae</taxon>
        <taxon>Collybiopsis</taxon>
    </lineage>
</organism>
<sequence length="310" mass="33659">MPHRRAAIKHRSTNYKIEDSYQGQDFLDSSKWTYYSDSDPTHGLVNYLSAADAKSKGLAYVQDDGTTILAVDNYTTLSSGQPRNSVRVATTKSYNSGLFIASFWAMPHGCSLWPAYWSVGPNWPNNGEIDIIEGVNLNTVNQMTLHTSADCAIQSSLSNLVSINSTLGNLDCASSDSDNTGCAIMNTNPHSYGHGFNMLAGGVYAHEWTSNAIKIWFFSRNSIPSDITNKNPDPSSWGTPSAMFNNDACDIASHFSEHSLTLDITLCGDWAGGAFGSGGCSGSCQDTVADPSNFDTARWEIDYIDVYQSS</sequence>
<evidence type="ECO:0000313" key="3">
    <source>
        <dbReference type="Proteomes" id="UP000518752"/>
    </source>
</evidence>
<evidence type="ECO:0000313" key="2">
    <source>
        <dbReference type="EMBL" id="KAF5379325.1"/>
    </source>
</evidence>
<dbReference type="GO" id="GO:0004553">
    <property type="term" value="F:hydrolase activity, hydrolyzing O-glycosyl compounds"/>
    <property type="evidence" value="ECO:0007669"/>
    <property type="project" value="InterPro"/>
</dbReference>
<dbReference type="EMBL" id="JAACJN010000070">
    <property type="protein sequence ID" value="KAF5379325.1"/>
    <property type="molecule type" value="Genomic_DNA"/>
</dbReference>
<dbReference type="Gene3D" id="2.60.120.200">
    <property type="match status" value="1"/>
</dbReference>
<gene>
    <name evidence="2" type="ORF">D9757_007612</name>
</gene>
<dbReference type="AlphaFoldDB" id="A0A8H5M2X7"/>
<feature type="domain" description="GH16" evidence="1">
    <location>
        <begin position="10"/>
        <end position="310"/>
    </location>
</feature>
<dbReference type="CDD" id="cd02181">
    <property type="entry name" value="GH16_fungal_Lam16A_glucanase"/>
    <property type="match status" value="1"/>
</dbReference>
<proteinExistence type="predicted"/>
<dbReference type="SUPFAM" id="SSF49899">
    <property type="entry name" value="Concanavalin A-like lectins/glucanases"/>
    <property type="match status" value="1"/>
</dbReference>
<accession>A0A8H5M2X7</accession>
<dbReference type="InterPro" id="IPR050546">
    <property type="entry name" value="Glycosyl_Hydrlase_16"/>
</dbReference>